<dbReference type="SMART" id="SM00317">
    <property type="entry name" value="SET"/>
    <property type="match status" value="1"/>
</dbReference>
<keyword evidence="5" id="KW-0949">S-adenosyl-L-methionine</keyword>
<evidence type="ECO:0000259" key="7">
    <source>
        <dbReference type="PROSITE" id="PS50868"/>
    </source>
</evidence>
<feature type="domain" description="Post-SET" evidence="7">
    <location>
        <begin position="122"/>
        <end position="138"/>
    </location>
</feature>
<dbReference type="GO" id="GO:0008168">
    <property type="term" value="F:methyltransferase activity"/>
    <property type="evidence" value="ECO:0007669"/>
    <property type="project" value="UniProtKB-KW"/>
</dbReference>
<dbReference type="PANTHER" id="PTHR22884">
    <property type="entry name" value="SET DOMAIN PROTEINS"/>
    <property type="match status" value="1"/>
</dbReference>
<evidence type="ECO:0000256" key="1">
    <source>
        <dbReference type="ARBA" id="ARBA00004286"/>
    </source>
</evidence>
<dbReference type="Gene3D" id="2.170.270.10">
    <property type="entry name" value="SET domain"/>
    <property type="match status" value="1"/>
</dbReference>
<feature type="non-terminal residue" evidence="8">
    <location>
        <position position="159"/>
    </location>
</feature>
<dbReference type="InterPro" id="IPR001214">
    <property type="entry name" value="SET_dom"/>
</dbReference>
<evidence type="ECO:0000259" key="6">
    <source>
        <dbReference type="PROSITE" id="PS50280"/>
    </source>
</evidence>
<dbReference type="PROSITE" id="PS50280">
    <property type="entry name" value="SET"/>
    <property type="match status" value="1"/>
</dbReference>
<gene>
    <name evidence="8" type="ORF">METZ01_LOCUS207065</name>
</gene>
<proteinExistence type="predicted"/>
<dbReference type="InterPro" id="IPR003616">
    <property type="entry name" value="Post-SET_dom"/>
</dbReference>
<comment type="subcellular location">
    <subcellularLocation>
        <location evidence="1">Chromosome</location>
    </subcellularLocation>
</comment>
<reference evidence="8" key="1">
    <citation type="submission" date="2018-05" db="EMBL/GenBank/DDBJ databases">
        <authorList>
            <person name="Lanie J.A."/>
            <person name="Ng W.-L."/>
            <person name="Kazmierczak K.M."/>
            <person name="Andrzejewski T.M."/>
            <person name="Davidsen T.M."/>
            <person name="Wayne K.J."/>
            <person name="Tettelin H."/>
            <person name="Glass J.I."/>
            <person name="Rusch D."/>
            <person name="Podicherti R."/>
            <person name="Tsui H.-C.T."/>
            <person name="Winkler M.E."/>
        </authorList>
    </citation>
    <scope>NUCLEOTIDE SEQUENCE</scope>
</reference>
<dbReference type="GO" id="GO:0005694">
    <property type="term" value="C:chromosome"/>
    <property type="evidence" value="ECO:0007669"/>
    <property type="project" value="UniProtKB-SubCell"/>
</dbReference>
<protein>
    <recommendedName>
        <fullName evidence="9">SET domain-containing protein</fullName>
    </recommendedName>
</protein>
<evidence type="ECO:0000256" key="3">
    <source>
        <dbReference type="ARBA" id="ARBA00022603"/>
    </source>
</evidence>
<evidence type="ECO:0000313" key="8">
    <source>
        <dbReference type="EMBL" id="SVB54211.1"/>
    </source>
</evidence>
<evidence type="ECO:0000256" key="5">
    <source>
        <dbReference type="ARBA" id="ARBA00022691"/>
    </source>
</evidence>
<dbReference type="AlphaFoldDB" id="A0A382EW81"/>
<sequence>MKLYRVKKSNIDRKGRGLYATQDIKEGTRIIDYVGKIITKKQTEDSEKFDNSKPIYLFNLNNRYDLDGSGSTNTARLINHSCSNNCDYEGQGLKLWIVAIKDIKKGEELTCDYGFGYDQDFKQFPCKCKSKNCCGYIVRSQSRFRINRRFSLSVKKNNR</sequence>
<evidence type="ECO:0000256" key="2">
    <source>
        <dbReference type="ARBA" id="ARBA00022454"/>
    </source>
</evidence>
<dbReference type="InterPro" id="IPR050777">
    <property type="entry name" value="SET2_Histone-Lys_MeTrsfase"/>
</dbReference>
<name>A0A382EW81_9ZZZZ</name>
<dbReference type="Pfam" id="PF00856">
    <property type="entry name" value="SET"/>
    <property type="match status" value="1"/>
</dbReference>
<evidence type="ECO:0000256" key="4">
    <source>
        <dbReference type="ARBA" id="ARBA00022679"/>
    </source>
</evidence>
<dbReference type="PROSITE" id="PS50868">
    <property type="entry name" value="POST_SET"/>
    <property type="match status" value="1"/>
</dbReference>
<organism evidence="8">
    <name type="scientific">marine metagenome</name>
    <dbReference type="NCBI Taxonomy" id="408172"/>
    <lineage>
        <taxon>unclassified sequences</taxon>
        <taxon>metagenomes</taxon>
        <taxon>ecological metagenomes</taxon>
    </lineage>
</organism>
<dbReference type="SUPFAM" id="SSF82199">
    <property type="entry name" value="SET domain"/>
    <property type="match status" value="1"/>
</dbReference>
<dbReference type="InterPro" id="IPR046341">
    <property type="entry name" value="SET_dom_sf"/>
</dbReference>
<dbReference type="GO" id="GO:0032259">
    <property type="term" value="P:methylation"/>
    <property type="evidence" value="ECO:0007669"/>
    <property type="project" value="UniProtKB-KW"/>
</dbReference>
<keyword evidence="4" id="KW-0808">Transferase</keyword>
<dbReference type="EMBL" id="UINC01046335">
    <property type="protein sequence ID" value="SVB54211.1"/>
    <property type="molecule type" value="Genomic_DNA"/>
</dbReference>
<accession>A0A382EW81</accession>
<keyword evidence="2" id="KW-0158">Chromosome</keyword>
<keyword evidence="3" id="KW-0489">Methyltransferase</keyword>
<feature type="domain" description="SET" evidence="6">
    <location>
        <begin position="1"/>
        <end position="114"/>
    </location>
</feature>
<evidence type="ECO:0008006" key="9">
    <source>
        <dbReference type="Google" id="ProtNLM"/>
    </source>
</evidence>